<dbReference type="InterPro" id="IPR055309">
    <property type="entry name" value="Znf318-like"/>
</dbReference>
<dbReference type="PANTHER" id="PTHR15577:SF2">
    <property type="entry name" value="ZINC FINGER PROTEIN 318"/>
    <property type="match status" value="1"/>
</dbReference>
<feature type="compositionally biased region" description="Polar residues" evidence="1">
    <location>
        <begin position="105"/>
        <end position="119"/>
    </location>
</feature>
<dbReference type="EMBL" id="IACK01037758">
    <property type="protein sequence ID" value="LAA71725.1"/>
    <property type="molecule type" value="Transcribed_RNA"/>
</dbReference>
<feature type="compositionally biased region" description="Basic and acidic residues" evidence="1">
    <location>
        <begin position="139"/>
        <end position="148"/>
    </location>
</feature>
<dbReference type="PANTHER" id="PTHR15577">
    <property type="entry name" value="ZINC FINGER CONTAINING PROTEIN"/>
    <property type="match status" value="1"/>
</dbReference>
<proteinExistence type="predicted"/>
<feature type="region of interest" description="Disordered" evidence="1">
    <location>
        <begin position="22"/>
        <end position="148"/>
    </location>
</feature>
<dbReference type="EMBL" id="IACK01037761">
    <property type="protein sequence ID" value="LAA71731.1"/>
    <property type="molecule type" value="Transcribed_RNA"/>
</dbReference>
<name>A0A2D4HID9_MICLE</name>
<reference evidence="2" key="2">
    <citation type="submission" date="2017-11" db="EMBL/GenBank/DDBJ databases">
        <title>Coralsnake Venomics: Analyses of Venom Gland Transcriptomes and Proteomes of Six Brazilian Taxa.</title>
        <authorList>
            <person name="Aird S.D."/>
            <person name="Jorge da Silva N."/>
            <person name="Qiu L."/>
            <person name="Villar-Briones A."/>
            <person name="Aparecida-Saddi V."/>
            <person name="Campos-Telles M.P."/>
            <person name="Grau M."/>
            <person name="Mikheyev A.S."/>
        </authorList>
    </citation>
    <scope>NUCLEOTIDE SEQUENCE</scope>
    <source>
        <tissue evidence="2">Venom_gland</tissue>
    </source>
</reference>
<evidence type="ECO:0000313" key="2">
    <source>
        <dbReference type="EMBL" id="LAA71725.1"/>
    </source>
</evidence>
<dbReference type="GO" id="GO:0045893">
    <property type="term" value="P:positive regulation of DNA-templated transcription"/>
    <property type="evidence" value="ECO:0007669"/>
    <property type="project" value="TreeGrafter"/>
</dbReference>
<feature type="compositionally biased region" description="Basic and acidic residues" evidence="1">
    <location>
        <begin position="22"/>
        <end position="43"/>
    </location>
</feature>
<evidence type="ECO:0000256" key="1">
    <source>
        <dbReference type="SAM" id="MobiDB-lite"/>
    </source>
</evidence>
<feature type="compositionally biased region" description="Basic and acidic residues" evidence="1">
    <location>
        <begin position="75"/>
        <end position="97"/>
    </location>
</feature>
<protein>
    <submittedName>
        <fullName evidence="2">Uncharacterized protein</fullName>
    </submittedName>
</protein>
<dbReference type="AlphaFoldDB" id="A0A2D4HID9"/>
<accession>A0A2D4HID9</accession>
<sequence>MNYENKRRETDREGELLRKSLYALDDRGREPKRPRYDRNDRLLDMNMEPQGFLSGTRKYRKRSFSRSPSPTYLNEDFRELESARRKRKEEELSRNLSRELSGNSYAMTGSTNPTKSSEPQYHYRPDEAPAMPKKSILKKRVDDHPVQV</sequence>
<dbReference type="GO" id="GO:0045892">
    <property type="term" value="P:negative regulation of DNA-templated transcription"/>
    <property type="evidence" value="ECO:0007669"/>
    <property type="project" value="TreeGrafter"/>
</dbReference>
<reference evidence="2" key="1">
    <citation type="submission" date="2017-07" db="EMBL/GenBank/DDBJ databases">
        <authorList>
            <person name="Mikheyev A."/>
            <person name="Grau M."/>
        </authorList>
    </citation>
    <scope>NUCLEOTIDE SEQUENCE</scope>
    <source>
        <tissue evidence="2">Venom_gland</tissue>
    </source>
</reference>
<dbReference type="GO" id="GO:0005654">
    <property type="term" value="C:nucleoplasm"/>
    <property type="evidence" value="ECO:0007669"/>
    <property type="project" value="TreeGrafter"/>
</dbReference>
<organism evidence="2">
    <name type="scientific">Micrurus lemniscatus lemniscatus</name>
    <dbReference type="NCBI Taxonomy" id="129467"/>
    <lineage>
        <taxon>Eukaryota</taxon>
        <taxon>Metazoa</taxon>
        <taxon>Chordata</taxon>
        <taxon>Craniata</taxon>
        <taxon>Vertebrata</taxon>
        <taxon>Euteleostomi</taxon>
        <taxon>Lepidosauria</taxon>
        <taxon>Squamata</taxon>
        <taxon>Bifurcata</taxon>
        <taxon>Unidentata</taxon>
        <taxon>Episquamata</taxon>
        <taxon>Toxicofera</taxon>
        <taxon>Serpentes</taxon>
        <taxon>Colubroidea</taxon>
        <taxon>Elapidae</taxon>
        <taxon>Elapinae</taxon>
        <taxon>Micrurus</taxon>
    </lineage>
</organism>